<evidence type="ECO:0000313" key="3">
    <source>
        <dbReference type="Proteomes" id="UP000269265"/>
    </source>
</evidence>
<comment type="caution">
    <text evidence="2">The sequence shown here is derived from an EMBL/GenBank/DDBJ whole genome shotgun (WGS) entry which is preliminary data.</text>
</comment>
<keyword evidence="1" id="KW-0472">Membrane</keyword>
<organism evidence="2 3">
    <name type="scientific">Aquabacterium soli</name>
    <dbReference type="NCBI Taxonomy" id="2493092"/>
    <lineage>
        <taxon>Bacteria</taxon>
        <taxon>Pseudomonadati</taxon>
        <taxon>Pseudomonadota</taxon>
        <taxon>Betaproteobacteria</taxon>
        <taxon>Burkholderiales</taxon>
        <taxon>Aquabacterium</taxon>
    </lineage>
</organism>
<evidence type="ECO:0000313" key="2">
    <source>
        <dbReference type="EMBL" id="RRS06167.1"/>
    </source>
</evidence>
<sequence length="82" mass="8308">MTPARMAVVPVGGLLGGAAATWAWLALPGLSPLSERLWTALNHLLGGQTPGAASDLELLLVFGAGAVITGIVLALVLRAKRP</sequence>
<keyword evidence="1" id="KW-1133">Transmembrane helix</keyword>
<keyword evidence="1" id="KW-0812">Transmembrane</keyword>
<dbReference type="RefSeq" id="WP_125241310.1">
    <property type="nucleotide sequence ID" value="NZ_RSED01000001.1"/>
</dbReference>
<dbReference type="AlphaFoldDB" id="A0A3R8T4S6"/>
<feature type="transmembrane region" description="Helical" evidence="1">
    <location>
        <begin position="58"/>
        <end position="77"/>
    </location>
</feature>
<name>A0A3R8T4S6_9BURK</name>
<evidence type="ECO:0000256" key="1">
    <source>
        <dbReference type="SAM" id="Phobius"/>
    </source>
</evidence>
<reference evidence="2 3" key="1">
    <citation type="submission" date="2018-12" db="EMBL/GenBank/DDBJ databases">
        <title>The whole draft genome of Aquabacterium sp. SJQ9.</title>
        <authorList>
            <person name="Sun L."/>
            <person name="Gao X."/>
            <person name="Chen W."/>
            <person name="Huang K."/>
        </authorList>
    </citation>
    <scope>NUCLEOTIDE SEQUENCE [LARGE SCALE GENOMIC DNA]</scope>
    <source>
        <strain evidence="2 3">SJQ9</strain>
    </source>
</reference>
<dbReference type="Proteomes" id="UP000269265">
    <property type="component" value="Unassembled WGS sequence"/>
</dbReference>
<dbReference type="EMBL" id="RSED01000001">
    <property type="protein sequence ID" value="RRS06167.1"/>
    <property type="molecule type" value="Genomic_DNA"/>
</dbReference>
<gene>
    <name evidence="2" type="ORF">EIP75_00775</name>
</gene>
<keyword evidence="3" id="KW-1185">Reference proteome</keyword>
<feature type="transmembrane region" description="Helical" evidence="1">
    <location>
        <begin position="7"/>
        <end position="27"/>
    </location>
</feature>
<accession>A0A3R8T4S6</accession>
<protein>
    <submittedName>
        <fullName evidence="2">Uncharacterized protein</fullName>
    </submittedName>
</protein>
<proteinExistence type="predicted"/>